<evidence type="ECO:0000256" key="3">
    <source>
        <dbReference type="ARBA" id="ARBA00022553"/>
    </source>
</evidence>
<feature type="transmembrane region" description="Helical" evidence="12">
    <location>
        <begin position="58"/>
        <end position="84"/>
    </location>
</feature>
<protein>
    <recommendedName>
        <fullName evidence="13">G-protein coupled receptors family 1 profile domain-containing protein</fullName>
    </recommendedName>
</protein>
<keyword evidence="3" id="KW-0597">Phosphoprotein</keyword>
<keyword evidence="9" id="KW-0325">Glycoprotein</keyword>
<evidence type="ECO:0000256" key="11">
    <source>
        <dbReference type="ARBA" id="ARBA00025736"/>
    </source>
</evidence>
<dbReference type="InterPro" id="IPR003981">
    <property type="entry name" value="Leukotriene_B4_rcpt"/>
</dbReference>
<feature type="transmembrane region" description="Helical" evidence="12">
    <location>
        <begin position="137"/>
        <end position="159"/>
    </location>
</feature>
<comment type="caution">
    <text evidence="14">The sequence shown here is derived from an EMBL/GenBank/DDBJ whole genome shotgun (WGS) entry which is preliminary data.</text>
</comment>
<organism evidence="14 15">
    <name type="scientific">Pleurodeles waltl</name>
    <name type="common">Iberian ribbed newt</name>
    <dbReference type="NCBI Taxonomy" id="8319"/>
    <lineage>
        <taxon>Eukaryota</taxon>
        <taxon>Metazoa</taxon>
        <taxon>Chordata</taxon>
        <taxon>Craniata</taxon>
        <taxon>Vertebrata</taxon>
        <taxon>Euteleostomi</taxon>
        <taxon>Amphibia</taxon>
        <taxon>Batrachia</taxon>
        <taxon>Caudata</taxon>
        <taxon>Salamandroidea</taxon>
        <taxon>Salamandridae</taxon>
        <taxon>Pleurodelinae</taxon>
        <taxon>Pleurodeles</taxon>
    </lineage>
</organism>
<dbReference type="PRINTS" id="PR00237">
    <property type="entry name" value="GPCRRHODOPSN"/>
</dbReference>
<evidence type="ECO:0000259" key="13">
    <source>
        <dbReference type="PROSITE" id="PS50262"/>
    </source>
</evidence>
<dbReference type="InterPro" id="IPR017452">
    <property type="entry name" value="GPCR_Rhodpsn_7TM"/>
</dbReference>
<evidence type="ECO:0000313" key="14">
    <source>
        <dbReference type="EMBL" id="KAJ1137533.1"/>
    </source>
</evidence>
<dbReference type="GO" id="GO:0007200">
    <property type="term" value="P:phospholipase C-activating G protein-coupled receptor signaling pathway"/>
    <property type="evidence" value="ECO:0007669"/>
    <property type="project" value="TreeGrafter"/>
</dbReference>
<dbReference type="GO" id="GO:0004974">
    <property type="term" value="F:leukotriene receptor activity"/>
    <property type="evidence" value="ECO:0007669"/>
    <property type="project" value="InterPro"/>
</dbReference>
<evidence type="ECO:0000256" key="6">
    <source>
        <dbReference type="ARBA" id="ARBA00023040"/>
    </source>
</evidence>
<keyword evidence="8" id="KW-0675">Receptor</keyword>
<dbReference type="PROSITE" id="PS50262">
    <property type="entry name" value="G_PROTEIN_RECEP_F1_2"/>
    <property type="match status" value="1"/>
</dbReference>
<proteinExistence type="inferred from homology"/>
<evidence type="ECO:0000256" key="9">
    <source>
        <dbReference type="ARBA" id="ARBA00023180"/>
    </source>
</evidence>
<dbReference type="Proteomes" id="UP001066276">
    <property type="component" value="Chromosome 6"/>
</dbReference>
<dbReference type="InterPro" id="IPR000826">
    <property type="entry name" value="Formyl_rcpt-rel"/>
</dbReference>
<accession>A0AAV7QGV6</accession>
<keyword evidence="2" id="KW-1003">Cell membrane</keyword>
<feature type="transmembrane region" description="Helical" evidence="12">
    <location>
        <begin position="229"/>
        <end position="252"/>
    </location>
</feature>
<comment type="subcellular location">
    <subcellularLocation>
        <location evidence="1">Cell membrane</location>
        <topology evidence="1">Multi-pass membrane protein</topology>
    </subcellularLocation>
</comment>
<dbReference type="Pfam" id="PF00001">
    <property type="entry name" value="7tm_1"/>
    <property type="match status" value="1"/>
</dbReference>
<reference evidence="14" key="1">
    <citation type="journal article" date="2022" name="bioRxiv">
        <title>Sequencing and chromosome-scale assembly of the giantPleurodeles waltlgenome.</title>
        <authorList>
            <person name="Brown T."/>
            <person name="Elewa A."/>
            <person name="Iarovenko S."/>
            <person name="Subramanian E."/>
            <person name="Araus A.J."/>
            <person name="Petzold A."/>
            <person name="Susuki M."/>
            <person name="Suzuki K.-i.T."/>
            <person name="Hayashi T."/>
            <person name="Toyoda A."/>
            <person name="Oliveira C."/>
            <person name="Osipova E."/>
            <person name="Leigh N.D."/>
            <person name="Simon A."/>
            <person name="Yun M.H."/>
        </authorList>
    </citation>
    <scope>NUCLEOTIDE SEQUENCE</scope>
    <source>
        <strain evidence="14">20211129_DDA</strain>
        <tissue evidence="14">Liver</tissue>
    </source>
</reference>
<dbReference type="PANTHER" id="PTHR24225">
    <property type="entry name" value="CHEMOTACTIC RECEPTOR"/>
    <property type="match status" value="1"/>
</dbReference>
<dbReference type="PANTHER" id="PTHR24225:SF72">
    <property type="entry name" value="G-PROTEIN COUPLED RECEPTORS FAMILY 1 PROFILE DOMAIN-CONTAINING PROTEIN-RELATED"/>
    <property type="match status" value="1"/>
</dbReference>
<sequence>MNHCMRSFDNETLVTSPVSSISGTVVLLLAALIGIPGNVFIIWSILWKMRGKEKSVTCILILNLAVADGTVLILTPFFITFLIMRTWVFTRVTCKIVYYLACVNMFASIFIITLMSLDRLLAISRPYMVQSIRKKHVARKVLLGIWVAAMLLSIPAFVYREVVEEASTKRLICEPCHPSSHHTISHYSLETVVAFLVPLVIISTSYALILQKLKATKFRRRIRTEKLILAIVLSFIVLWLPYHVVNAIQVASRVATGNMAEKLKHAWKASRALATTLAIISFSINPVLYAFAASNFIRVFGMNFIVKLFEGTVGELHRRTRSQKDLEKDFINDVSKGAESQEFNRDNTLDISHSTKLPQA</sequence>
<evidence type="ECO:0000256" key="5">
    <source>
        <dbReference type="ARBA" id="ARBA00022989"/>
    </source>
</evidence>
<comment type="similarity">
    <text evidence="11">Belongs to the chemokine-like receptor (CMKLR) family.</text>
</comment>
<feature type="transmembrane region" description="Helical" evidence="12">
    <location>
        <begin position="187"/>
        <end position="209"/>
    </location>
</feature>
<dbReference type="SUPFAM" id="SSF81321">
    <property type="entry name" value="Family A G protein-coupled receptor-like"/>
    <property type="match status" value="1"/>
</dbReference>
<keyword evidence="6" id="KW-0297">G-protein coupled receptor</keyword>
<keyword evidence="5 12" id="KW-1133">Transmembrane helix</keyword>
<evidence type="ECO:0000256" key="8">
    <source>
        <dbReference type="ARBA" id="ARBA00023170"/>
    </source>
</evidence>
<feature type="domain" description="G-protein coupled receptors family 1 profile" evidence="13">
    <location>
        <begin position="37"/>
        <end position="289"/>
    </location>
</feature>
<keyword evidence="4 12" id="KW-0812">Transmembrane</keyword>
<dbReference type="Gene3D" id="1.20.1070.10">
    <property type="entry name" value="Rhodopsin 7-helix transmembrane proteins"/>
    <property type="match status" value="1"/>
</dbReference>
<dbReference type="FunFam" id="1.20.1070.10:FF:000109">
    <property type="entry name" value="Leukotriene B4 receptor"/>
    <property type="match status" value="1"/>
</dbReference>
<evidence type="ECO:0000256" key="10">
    <source>
        <dbReference type="ARBA" id="ARBA00023224"/>
    </source>
</evidence>
<dbReference type="PRINTS" id="PR01476">
    <property type="entry name" value="LTBRECEPTOR"/>
</dbReference>
<evidence type="ECO:0000256" key="12">
    <source>
        <dbReference type="SAM" id="Phobius"/>
    </source>
</evidence>
<keyword evidence="7 12" id="KW-0472">Membrane</keyword>
<dbReference type="GO" id="GO:0004875">
    <property type="term" value="F:complement receptor activity"/>
    <property type="evidence" value="ECO:0007669"/>
    <property type="project" value="TreeGrafter"/>
</dbReference>
<dbReference type="EMBL" id="JANPWB010000010">
    <property type="protein sequence ID" value="KAJ1137533.1"/>
    <property type="molecule type" value="Genomic_DNA"/>
</dbReference>
<keyword evidence="10" id="KW-0807">Transducer</keyword>
<dbReference type="InterPro" id="IPR000276">
    <property type="entry name" value="GPCR_Rhodpsn"/>
</dbReference>
<evidence type="ECO:0000256" key="2">
    <source>
        <dbReference type="ARBA" id="ARBA00022475"/>
    </source>
</evidence>
<dbReference type="GO" id="GO:0007204">
    <property type="term" value="P:positive regulation of cytosolic calcium ion concentration"/>
    <property type="evidence" value="ECO:0007669"/>
    <property type="project" value="TreeGrafter"/>
</dbReference>
<evidence type="ECO:0000256" key="7">
    <source>
        <dbReference type="ARBA" id="ARBA00023136"/>
    </source>
</evidence>
<feature type="transmembrane region" description="Helical" evidence="12">
    <location>
        <begin position="20"/>
        <end position="46"/>
    </location>
</feature>
<dbReference type="AlphaFoldDB" id="A0AAV7QGV6"/>
<dbReference type="CDD" id="cd15122">
    <property type="entry name" value="7tmA_LTB4R2"/>
    <property type="match status" value="1"/>
</dbReference>
<name>A0AAV7QGV6_PLEWA</name>
<dbReference type="GO" id="GO:0006954">
    <property type="term" value="P:inflammatory response"/>
    <property type="evidence" value="ECO:0007669"/>
    <property type="project" value="TreeGrafter"/>
</dbReference>
<feature type="transmembrane region" description="Helical" evidence="12">
    <location>
        <begin position="272"/>
        <end position="292"/>
    </location>
</feature>
<evidence type="ECO:0000256" key="1">
    <source>
        <dbReference type="ARBA" id="ARBA00004651"/>
    </source>
</evidence>
<gene>
    <name evidence="14" type="ORF">NDU88_003931</name>
</gene>
<evidence type="ECO:0000313" key="15">
    <source>
        <dbReference type="Proteomes" id="UP001066276"/>
    </source>
</evidence>
<dbReference type="GO" id="GO:0005886">
    <property type="term" value="C:plasma membrane"/>
    <property type="evidence" value="ECO:0007669"/>
    <property type="project" value="UniProtKB-SubCell"/>
</dbReference>
<feature type="transmembrane region" description="Helical" evidence="12">
    <location>
        <begin position="96"/>
        <end position="117"/>
    </location>
</feature>
<keyword evidence="15" id="KW-1185">Reference proteome</keyword>
<evidence type="ECO:0000256" key="4">
    <source>
        <dbReference type="ARBA" id="ARBA00022692"/>
    </source>
</evidence>